<protein>
    <submittedName>
        <fullName evidence="1">Uncharacterized protein</fullName>
    </submittedName>
</protein>
<accession>A0ABQ8JQP3</accession>
<evidence type="ECO:0000313" key="2">
    <source>
        <dbReference type="Proteomes" id="UP000887458"/>
    </source>
</evidence>
<evidence type="ECO:0000313" key="1">
    <source>
        <dbReference type="EMBL" id="KAH9424755.1"/>
    </source>
</evidence>
<name>A0ABQ8JQP3_DERPT</name>
<comment type="caution">
    <text evidence="1">The sequence shown here is derived from an EMBL/GenBank/DDBJ whole genome shotgun (WGS) entry which is preliminary data.</text>
</comment>
<organism evidence="1 2">
    <name type="scientific">Dermatophagoides pteronyssinus</name>
    <name type="common">European house dust mite</name>
    <dbReference type="NCBI Taxonomy" id="6956"/>
    <lineage>
        <taxon>Eukaryota</taxon>
        <taxon>Metazoa</taxon>
        <taxon>Ecdysozoa</taxon>
        <taxon>Arthropoda</taxon>
        <taxon>Chelicerata</taxon>
        <taxon>Arachnida</taxon>
        <taxon>Acari</taxon>
        <taxon>Acariformes</taxon>
        <taxon>Sarcoptiformes</taxon>
        <taxon>Astigmata</taxon>
        <taxon>Psoroptidia</taxon>
        <taxon>Analgoidea</taxon>
        <taxon>Pyroglyphidae</taxon>
        <taxon>Dermatophagoidinae</taxon>
        <taxon>Dermatophagoides</taxon>
    </lineage>
</organism>
<dbReference type="Proteomes" id="UP000887458">
    <property type="component" value="Unassembled WGS sequence"/>
</dbReference>
<dbReference type="EMBL" id="NJHN03000026">
    <property type="protein sequence ID" value="KAH9424755.1"/>
    <property type="molecule type" value="Genomic_DNA"/>
</dbReference>
<reference evidence="1 2" key="2">
    <citation type="journal article" date="2022" name="Mol. Biol. Evol.">
        <title>Comparative Genomics Reveals Insights into the Divergent Evolution of Astigmatic Mites and Household Pest Adaptations.</title>
        <authorList>
            <person name="Xiong Q."/>
            <person name="Wan A.T."/>
            <person name="Liu X."/>
            <person name="Fung C.S."/>
            <person name="Xiao X."/>
            <person name="Malainual N."/>
            <person name="Hou J."/>
            <person name="Wang L."/>
            <person name="Wang M."/>
            <person name="Yang K.Y."/>
            <person name="Cui Y."/>
            <person name="Leung E.L."/>
            <person name="Nong W."/>
            <person name="Shin S.K."/>
            <person name="Au S.W."/>
            <person name="Jeong K.Y."/>
            <person name="Chew F.T."/>
            <person name="Hui J.H."/>
            <person name="Leung T.F."/>
            <person name="Tungtrongchitr A."/>
            <person name="Zhong N."/>
            <person name="Liu Z."/>
            <person name="Tsui S.K."/>
        </authorList>
    </citation>
    <scope>NUCLEOTIDE SEQUENCE [LARGE SCALE GENOMIC DNA]</scope>
    <source>
        <strain evidence="1">Derp</strain>
    </source>
</reference>
<keyword evidence="2" id="KW-1185">Reference proteome</keyword>
<sequence length="127" mass="13873">MNEVGCCCDDDDVDADPADDNSDDLVFLLLTAEDADSAVDTVDDFRLFVVDVAVVNESFNVVVSDSFKIFTLLSLQLIFNLNGNGFCDSASEFDDDNLDLAIVSALVFVFTLDMLGVEFVSEIFESE</sequence>
<gene>
    <name evidence="1" type="ORF">DERP_012739</name>
</gene>
<proteinExistence type="predicted"/>
<reference evidence="1 2" key="1">
    <citation type="journal article" date="2018" name="J. Allergy Clin. Immunol.">
        <title>High-quality assembly of Dermatophagoides pteronyssinus genome and transcriptome reveals a wide range of novel allergens.</title>
        <authorList>
            <person name="Liu X.Y."/>
            <person name="Yang K.Y."/>
            <person name="Wang M.Q."/>
            <person name="Kwok J.S."/>
            <person name="Zeng X."/>
            <person name="Yang Z."/>
            <person name="Xiao X.J."/>
            <person name="Lau C.P."/>
            <person name="Li Y."/>
            <person name="Huang Z.M."/>
            <person name="Ba J.G."/>
            <person name="Yim A.K."/>
            <person name="Ouyang C.Y."/>
            <person name="Ngai S.M."/>
            <person name="Chan T.F."/>
            <person name="Leung E.L."/>
            <person name="Liu L."/>
            <person name="Liu Z.G."/>
            <person name="Tsui S.K."/>
        </authorList>
    </citation>
    <scope>NUCLEOTIDE SEQUENCE [LARGE SCALE GENOMIC DNA]</scope>
    <source>
        <strain evidence="1">Derp</strain>
    </source>
</reference>